<comment type="miscellaneous">
    <text evidence="9">This function is generally fulfilled by the C-terminal part of HisG, which is missing in some bacteria such as this one.</text>
</comment>
<evidence type="ECO:0000256" key="3">
    <source>
        <dbReference type="ARBA" id="ARBA00005539"/>
    </source>
</evidence>
<proteinExistence type="inferred from homology"/>
<comment type="subcellular location">
    <subcellularLocation>
        <location evidence="1 9">Cytoplasm</location>
    </subcellularLocation>
</comment>
<evidence type="ECO:0000256" key="1">
    <source>
        <dbReference type="ARBA" id="ARBA00004496"/>
    </source>
</evidence>
<keyword evidence="11" id="KW-0808">Transferase</keyword>
<dbReference type="InterPro" id="IPR004517">
    <property type="entry name" value="HisZ"/>
</dbReference>
<comment type="subunit">
    <text evidence="9">Heteromultimer composed of HisG and HisZ subunits.</text>
</comment>
<dbReference type="GO" id="GO:0016757">
    <property type="term" value="F:glycosyltransferase activity"/>
    <property type="evidence" value="ECO:0007669"/>
    <property type="project" value="UniProtKB-KW"/>
</dbReference>
<feature type="domain" description="Class II Histidinyl-tRNA synthetase (HisRS)-like catalytic core" evidence="10">
    <location>
        <begin position="18"/>
        <end position="311"/>
    </location>
</feature>
<comment type="caution">
    <text evidence="11">The sequence shown here is derived from an EMBL/GenBank/DDBJ whole genome shotgun (WGS) entry which is preliminary data.</text>
</comment>
<dbReference type="PANTHER" id="PTHR43707">
    <property type="entry name" value="HISTIDYL-TRNA SYNTHETASE"/>
    <property type="match status" value="1"/>
</dbReference>
<protein>
    <recommendedName>
        <fullName evidence="4 9">ATP phosphoribosyltransferase regulatory subunit</fullName>
    </recommendedName>
</protein>
<reference evidence="12" key="1">
    <citation type="journal article" date="2019" name="Int. J. Syst. Evol. Microbiol.">
        <title>The Global Catalogue of Microorganisms (GCM) 10K type strain sequencing project: providing services to taxonomists for standard genome sequencing and annotation.</title>
        <authorList>
            <consortium name="The Broad Institute Genomics Platform"/>
            <consortium name="The Broad Institute Genome Sequencing Center for Infectious Disease"/>
            <person name="Wu L."/>
            <person name="Ma J."/>
        </authorList>
    </citation>
    <scope>NUCLEOTIDE SEQUENCE [LARGE SCALE GENOMIC DNA]</scope>
    <source>
        <strain evidence="12">CCUG 54822</strain>
    </source>
</reference>
<keyword evidence="11" id="KW-0328">Glycosyltransferase</keyword>
<evidence type="ECO:0000256" key="7">
    <source>
        <dbReference type="ARBA" id="ARBA00023102"/>
    </source>
</evidence>
<evidence type="ECO:0000313" key="11">
    <source>
        <dbReference type="EMBL" id="MFD1361191.1"/>
    </source>
</evidence>
<evidence type="ECO:0000256" key="8">
    <source>
        <dbReference type="ARBA" id="ARBA00025246"/>
    </source>
</evidence>
<evidence type="ECO:0000259" key="10">
    <source>
        <dbReference type="Pfam" id="PF13393"/>
    </source>
</evidence>
<evidence type="ECO:0000256" key="6">
    <source>
        <dbReference type="ARBA" id="ARBA00022605"/>
    </source>
</evidence>
<dbReference type="PANTHER" id="PTHR43707:SF6">
    <property type="entry name" value="ATP PHOSPHORIBOSYLTRANSFERASE REGULATORY SUBUNIT"/>
    <property type="match status" value="1"/>
</dbReference>
<organism evidence="11 12">
    <name type="scientific">Lentibacillus salinarum</name>
    <dbReference type="NCBI Taxonomy" id="446820"/>
    <lineage>
        <taxon>Bacteria</taxon>
        <taxon>Bacillati</taxon>
        <taxon>Bacillota</taxon>
        <taxon>Bacilli</taxon>
        <taxon>Bacillales</taxon>
        <taxon>Bacillaceae</taxon>
        <taxon>Lentibacillus</taxon>
    </lineage>
</organism>
<keyword evidence="7 9" id="KW-0368">Histidine biosynthesis</keyword>
<dbReference type="PIRSF" id="PIRSF001549">
    <property type="entry name" value="His-tRNA_synth"/>
    <property type="match status" value="1"/>
</dbReference>
<dbReference type="InterPro" id="IPR004516">
    <property type="entry name" value="HisRS/HisZ"/>
</dbReference>
<gene>
    <name evidence="9 11" type="primary">hisZ</name>
    <name evidence="11" type="ORF">ACFQ4A_05840</name>
</gene>
<evidence type="ECO:0000256" key="4">
    <source>
        <dbReference type="ARBA" id="ARBA00020397"/>
    </source>
</evidence>
<dbReference type="InterPro" id="IPR045864">
    <property type="entry name" value="aa-tRNA-synth_II/BPL/LPL"/>
</dbReference>
<dbReference type="EMBL" id="JBHTNH010000007">
    <property type="protein sequence ID" value="MFD1361191.1"/>
    <property type="molecule type" value="Genomic_DNA"/>
</dbReference>
<evidence type="ECO:0000313" key="12">
    <source>
        <dbReference type="Proteomes" id="UP001597178"/>
    </source>
</evidence>
<name>A0ABW3ZS27_9BACI</name>
<dbReference type="NCBIfam" id="TIGR00443">
    <property type="entry name" value="hisZ_biosyn_reg"/>
    <property type="match status" value="1"/>
</dbReference>
<dbReference type="Proteomes" id="UP001597178">
    <property type="component" value="Unassembled WGS sequence"/>
</dbReference>
<evidence type="ECO:0000256" key="5">
    <source>
        <dbReference type="ARBA" id="ARBA00022490"/>
    </source>
</evidence>
<accession>A0ABW3ZS27</accession>
<comment type="pathway">
    <text evidence="2 9">Amino-acid biosynthesis; L-histidine biosynthesis; L-histidine from 5-phospho-alpha-D-ribose 1-diphosphate: step 1/9.</text>
</comment>
<keyword evidence="6 9" id="KW-0028">Amino-acid biosynthesis</keyword>
<keyword evidence="12" id="KW-1185">Reference proteome</keyword>
<dbReference type="HAMAP" id="MF_00125">
    <property type="entry name" value="HisZ"/>
    <property type="match status" value="1"/>
</dbReference>
<evidence type="ECO:0000256" key="9">
    <source>
        <dbReference type="HAMAP-Rule" id="MF_00125"/>
    </source>
</evidence>
<comment type="similarity">
    <text evidence="3 9">Belongs to the class-II aminoacyl-tRNA synthetase family. HisZ subfamily.</text>
</comment>
<dbReference type="CDD" id="cd00773">
    <property type="entry name" value="HisRS-like_core"/>
    <property type="match status" value="1"/>
</dbReference>
<evidence type="ECO:0000256" key="2">
    <source>
        <dbReference type="ARBA" id="ARBA00004667"/>
    </source>
</evidence>
<dbReference type="Pfam" id="PF13393">
    <property type="entry name" value="tRNA-synt_His"/>
    <property type="match status" value="1"/>
</dbReference>
<comment type="function">
    <text evidence="8 9">Required for the first step of histidine biosynthesis. May allow the feedback regulation of ATP phosphoribosyltransferase activity by histidine.</text>
</comment>
<sequence length="414" mass="46481">MQPFLSGTGDNLSLTDFQLQTSLIDTIKHRFHTYGYQQTRTGTFQDYELYASMTGTVRKRDMIKTIDPSGDVLVLRPDVTIPITRKMASEKERHHRLFYVENVFRQPSSGSQHQEFTQAGVECFGENSPENDAELIAMAVHLLNDLSFDQFKVEISHAGFFKELIDELPLSAEESVKLQRLIQSKNLAEIGPFLDRLPAEAETVEAVKAIPLLYGNPQTVMDHAAAIALNDSMQQTIDELKQVYAVLNAYGVADSVVFDLGLINHMTYYSGIIFQGYVTSSSKPVLMGGRYNDLAEQFGQKTPAIGFGCIIDFLFEALKAAGQEPAMHHPAELIMSYEPDRMTDALKAASTLRNKGFCVMTQHSERRPIDHDVPAAFTVYYEADRTTLCHEQNQVAFQGTDELLSLLQEMRETK</sequence>
<dbReference type="SUPFAM" id="SSF55681">
    <property type="entry name" value="Class II aaRS and biotin synthetases"/>
    <property type="match status" value="1"/>
</dbReference>
<dbReference type="RefSeq" id="WP_382398526.1">
    <property type="nucleotide sequence ID" value="NZ_JBHTNH010000007.1"/>
</dbReference>
<dbReference type="Gene3D" id="3.30.930.10">
    <property type="entry name" value="Bira Bifunctional Protein, Domain 2"/>
    <property type="match status" value="1"/>
</dbReference>
<keyword evidence="5 9" id="KW-0963">Cytoplasm</keyword>
<dbReference type="InterPro" id="IPR041715">
    <property type="entry name" value="HisRS-like_core"/>
</dbReference>